<feature type="transmembrane region" description="Helical" evidence="1">
    <location>
        <begin position="43"/>
        <end position="71"/>
    </location>
</feature>
<feature type="transmembrane region" description="Helical" evidence="1">
    <location>
        <begin position="83"/>
        <end position="101"/>
    </location>
</feature>
<accession>A0A418NKK0</accession>
<evidence type="ECO:0000313" key="3">
    <source>
        <dbReference type="Proteomes" id="UP000285092"/>
    </source>
</evidence>
<organism evidence="2 3">
    <name type="scientific">Pelagerythrobacter aerophilus</name>
    <dbReference type="NCBI Taxonomy" id="2306995"/>
    <lineage>
        <taxon>Bacteria</taxon>
        <taxon>Pseudomonadati</taxon>
        <taxon>Pseudomonadota</taxon>
        <taxon>Alphaproteobacteria</taxon>
        <taxon>Sphingomonadales</taxon>
        <taxon>Erythrobacteraceae</taxon>
        <taxon>Pelagerythrobacter</taxon>
    </lineage>
</organism>
<evidence type="ECO:0000256" key="1">
    <source>
        <dbReference type="SAM" id="Phobius"/>
    </source>
</evidence>
<name>A0A418NKK0_9SPHN</name>
<keyword evidence="3" id="KW-1185">Reference proteome</keyword>
<keyword evidence="1" id="KW-0472">Membrane</keyword>
<protein>
    <recommendedName>
        <fullName evidence="4">DUF1440 domain-containing protein</fullName>
    </recommendedName>
</protein>
<keyword evidence="1" id="KW-1133">Transmembrane helix</keyword>
<keyword evidence="1" id="KW-0812">Transmembrane</keyword>
<dbReference type="AlphaFoldDB" id="A0A418NKK0"/>
<evidence type="ECO:0008006" key="4">
    <source>
        <dbReference type="Google" id="ProtNLM"/>
    </source>
</evidence>
<feature type="transmembrane region" description="Helical" evidence="1">
    <location>
        <begin position="113"/>
        <end position="137"/>
    </location>
</feature>
<sequence>MKAIFVAGTLDILSAVALTAMAGRPVDRMLAGIAAGPFGDGVIALGLTAAMLGLVTHYALMSIMVVVFAGLIRRYPGLVHRPVAAGILYGLAIYAVMYWLVLPIRWPDTTQLFTLRAIGIPILIHITLVGLPISLILSAAGRSSRQSAVHVAASGMSSRQAPPA</sequence>
<reference evidence="2 3" key="1">
    <citation type="submission" date="2018-08" db="EMBL/GenBank/DDBJ databases">
        <title>Altererythrobacter sp.Ery1 and Ery12, the genome sequencing of novel strains in genus Alterythrobacter.</title>
        <authorList>
            <person name="Cheng H."/>
            <person name="Wu Y.-H."/>
            <person name="Fang C."/>
            <person name="Xu X.-W."/>
        </authorList>
    </citation>
    <scope>NUCLEOTIDE SEQUENCE [LARGE SCALE GENOMIC DNA]</scope>
    <source>
        <strain evidence="2 3">Ery1</strain>
    </source>
</reference>
<gene>
    <name evidence="2" type="ORF">D2V04_06965</name>
</gene>
<evidence type="ECO:0000313" key="2">
    <source>
        <dbReference type="EMBL" id="RIV79692.1"/>
    </source>
</evidence>
<proteinExistence type="predicted"/>
<dbReference type="EMBL" id="QXFK01000014">
    <property type="protein sequence ID" value="RIV79692.1"/>
    <property type="molecule type" value="Genomic_DNA"/>
</dbReference>
<dbReference type="Proteomes" id="UP000285092">
    <property type="component" value="Unassembled WGS sequence"/>
</dbReference>
<comment type="caution">
    <text evidence="2">The sequence shown here is derived from an EMBL/GenBank/DDBJ whole genome shotgun (WGS) entry which is preliminary data.</text>
</comment>